<dbReference type="EMBL" id="NATQ01000100">
    <property type="protein sequence ID" value="OQX90114.1"/>
    <property type="molecule type" value="Genomic_DNA"/>
</dbReference>
<comment type="caution">
    <text evidence="1">The sequence shown here is derived from an EMBL/GenBank/DDBJ whole genome shotgun (WGS) entry which is preliminary data.</text>
</comment>
<evidence type="ECO:0000313" key="1">
    <source>
        <dbReference type="EMBL" id="OQX90114.1"/>
    </source>
</evidence>
<protein>
    <submittedName>
        <fullName evidence="1">Uncharacterized protein</fullName>
    </submittedName>
</protein>
<evidence type="ECO:0000313" key="2">
    <source>
        <dbReference type="Proteomes" id="UP000192611"/>
    </source>
</evidence>
<gene>
    <name evidence="1" type="ORF">B6D57_04795</name>
</gene>
<proteinExistence type="predicted"/>
<sequence length="197" mass="23030">MDDFSNLVEGGVLPPRLVLHSGADNKTLMTVDIPNKGYTPISERFEPVIDRYVTLNGEVRVRHKGYRYRCEIKLRYLNKETLRQIKCLYNRLTEDTHLIIQPHRDRPDISYQVDIEEPFLFEYIKGRMVGYYGTLKLIGVKVLTAIPTDYKVFHFCSISGEYSDYEITYFTSTTEENYNEGEISHFCPSDLEKHSLL</sequence>
<organism evidence="1 2">
    <name type="scientific">Candidatus Coatesbacteria bacterium 4484_99</name>
    <dbReference type="NCBI Taxonomy" id="1970774"/>
    <lineage>
        <taxon>Bacteria</taxon>
        <taxon>Candidatus Coatesiibacteriota</taxon>
    </lineage>
</organism>
<reference evidence="2" key="1">
    <citation type="submission" date="2017-03" db="EMBL/GenBank/DDBJ databases">
        <title>Novel pathways for hydrocarbon cycling and metabolic interdependencies in hydrothermal sediment communities.</title>
        <authorList>
            <person name="Dombrowski N."/>
            <person name="Seitz K."/>
            <person name="Teske A."/>
            <person name="Baker B."/>
        </authorList>
    </citation>
    <scope>NUCLEOTIDE SEQUENCE [LARGE SCALE GENOMIC DNA]</scope>
</reference>
<dbReference type="AlphaFoldDB" id="A0A1W9S008"/>
<accession>A0A1W9S008</accession>
<dbReference type="Proteomes" id="UP000192611">
    <property type="component" value="Unassembled WGS sequence"/>
</dbReference>
<name>A0A1W9S008_9BACT</name>